<proteinExistence type="predicted"/>
<organism evidence="1 2">
    <name type="scientific">Paenibacillus profundus</name>
    <dbReference type="NCBI Taxonomy" id="1173085"/>
    <lineage>
        <taxon>Bacteria</taxon>
        <taxon>Bacillati</taxon>
        <taxon>Bacillota</taxon>
        <taxon>Bacilli</taxon>
        <taxon>Bacillales</taxon>
        <taxon>Paenibacillaceae</taxon>
        <taxon>Paenibacillus</taxon>
    </lineage>
</organism>
<name>A0ABS8YBI7_9BACL</name>
<dbReference type="RefSeq" id="WP_019424771.1">
    <property type="nucleotide sequence ID" value="NZ_JAJNBZ010000004.1"/>
</dbReference>
<evidence type="ECO:0008006" key="3">
    <source>
        <dbReference type="Google" id="ProtNLM"/>
    </source>
</evidence>
<dbReference type="EMBL" id="JAJNBZ010000004">
    <property type="protein sequence ID" value="MCE5169361.1"/>
    <property type="molecule type" value="Genomic_DNA"/>
</dbReference>
<gene>
    <name evidence="1" type="ORF">LQV63_08550</name>
</gene>
<sequence length="45" mass="4868">MKKMWSNLSVMALGVAVFVYPLFETVVQSDVFKAFAGAGGGVVEW</sequence>
<dbReference type="Proteomes" id="UP001199916">
    <property type="component" value="Unassembled WGS sequence"/>
</dbReference>
<accession>A0ABS8YBI7</accession>
<reference evidence="1 2" key="1">
    <citation type="submission" date="2021-11" db="EMBL/GenBank/DDBJ databases">
        <title>Draft genome sequence of Paenibacillus profundus YoMME, a new Gram-positive bacteria with exoelectrogenic properties.</title>
        <authorList>
            <person name="Hubenova Y."/>
            <person name="Hubenova E."/>
            <person name="Manasiev Y."/>
            <person name="Peykov S."/>
            <person name="Mitov M."/>
        </authorList>
    </citation>
    <scope>NUCLEOTIDE SEQUENCE [LARGE SCALE GENOMIC DNA]</scope>
    <source>
        <strain evidence="1 2">YoMME</strain>
    </source>
</reference>
<comment type="caution">
    <text evidence="1">The sequence shown here is derived from an EMBL/GenBank/DDBJ whole genome shotgun (WGS) entry which is preliminary data.</text>
</comment>
<keyword evidence="2" id="KW-1185">Reference proteome</keyword>
<evidence type="ECO:0000313" key="2">
    <source>
        <dbReference type="Proteomes" id="UP001199916"/>
    </source>
</evidence>
<protein>
    <recommendedName>
        <fullName evidence="3">TMhelix containing protein</fullName>
    </recommendedName>
</protein>
<evidence type="ECO:0000313" key="1">
    <source>
        <dbReference type="EMBL" id="MCE5169361.1"/>
    </source>
</evidence>